<accession>A0AAV6H320</accession>
<dbReference type="Proteomes" id="UP000823561">
    <property type="component" value="Chromosome 6"/>
</dbReference>
<comment type="caution">
    <text evidence="1">The sequence shown here is derived from an EMBL/GenBank/DDBJ whole genome shotgun (WGS) entry which is preliminary data.</text>
</comment>
<keyword evidence="2" id="KW-1185">Reference proteome</keyword>
<evidence type="ECO:0000313" key="2">
    <source>
        <dbReference type="Proteomes" id="UP000823561"/>
    </source>
</evidence>
<organism evidence="1 2">
    <name type="scientific">Alosa alosa</name>
    <name type="common">allis shad</name>
    <dbReference type="NCBI Taxonomy" id="278164"/>
    <lineage>
        <taxon>Eukaryota</taxon>
        <taxon>Metazoa</taxon>
        <taxon>Chordata</taxon>
        <taxon>Craniata</taxon>
        <taxon>Vertebrata</taxon>
        <taxon>Euteleostomi</taxon>
        <taxon>Actinopterygii</taxon>
        <taxon>Neopterygii</taxon>
        <taxon>Teleostei</taxon>
        <taxon>Clupei</taxon>
        <taxon>Clupeiformes</taxon>
        <taxon>Clupeoidei</taxon>
        <taxon>Clupeidae</taxon>
        <taxon>Alosa</taxon>
    </lineage>
</organism>
<dbReference type="AlphaFoldDB" id="A0AAV6H320"/>
<evidence type="ECO:0000313" key="1">
    <source>
        <dbReference type="EMBL" id="KAG5280347.1"/>
    </source>
</evidence>
<reference evidence="1" key="1">
    <citation type="submission" date="2020-10" db="EMBL/GenBank/DDBJ databases">
        <title>Chromosome-scale genome assembly of the Allis shad, Alosa alosa.</title>
        <authorList>
            <person name="Margot Z."/>
            <person name="Christophe K."/>
            <person name="Cabau C."/>
            <person name="Louis A."/>
            <person name="Berthelot C."/>
            <person name="Parey E."/>
            <person name="Roest Crollius H."/>
            <person name="Montfort J."/>
            <person name="Robinson-Rechavi M."/>
            <person name="Bucao C."/>
            <person name="Bouchez O."/>
            <person name="Gislard M."/>
            <person name="Lluch J."/>
            <person name="Milhes M."/>
            <person name="Lampietro C."/>
            <person name="Lopez Roques C."/>
            <person name="Donnadieu C."/>
            <person name="Braasch I."/>
            <person name="Desvignes T."/>
            <person name="Postlethwait J."/>
            <person name="Bobe J."/>
            <person name="Guiguen Y."/>
        </authorList>
    </citation>
    <scope>NUCLEOTIDE SEQUENCE</scope>
    <source>
        <strain evidence="1">M-15738</strain>
        <tissue evidence="1">Blood</tissue>
    </source>
</reference>
<gene>
    <name evidence="1" type="ORF">AALO_G00088080</name>
</gene>
<sequence length="117" mass="13424">MMIERCYRRCLVWANGGPVFILGDFKWYDFSRSINVQNDPEVESYVTCPTGGEDNCYGNVRQAYSSLCRPPLLSANNIPSSYMVILLTREPQTCTHWVEEVEQLPQMAILTLNDQPQ</sequence>
<protein>
    <submittedName>
        <fullName evidence="1">Uncharacterized protein</fullName>
    </submittedName>
</protein>
<name>A0AAV6H320_9TELE</name>
<dbReference type="EMBL" id="JADWDJ010000006">
    <property type="protein sequence ID" value="KAG5280347.1"/>
    <property type="molecule type" value="Genomic_DNA"/>
</dbReference>
<proteinExistence type="predicted"/>